<gene>
    <name evidence="2" type="ORF">CFD26_107041</name>
</gene>
<dbReference type="EMBL" id="NIDN02000085">
    <property type="protein sequence ID" value="RLL97219.1"/>
    <property type="molecule type" value="Genomic_DNA"/>
</dbReference>
<reference evidence="2 3" key="1">
    <citation type="submission" date="2018-08" db="EMBL/GenBank/DDBJ databases">
        <title>Draft genome sequences of two Aspergillus turcosus clinical strains isolated from bronchoalveolar lavage fluid: one azole-susceptible and the other azole-resistant.</title>
        <authorList>
            <person name="Parent-Michaud M."/>
            <person name="Dufresne P.J."/>
            <person name="Fournier E."/>
            <person name="Martineau C."/>
            <person name="Moreira S."/>
            <person name="Perkins V."/>
            <person name="De Repentigny L."/>
            <person name="Dufresne S.F."/>
        </authorList>
    </citation>
    <scope>NUCLEOTIDE SEQUENCE [LARGE SCALE GENOMIC DNA]</scope>
    <source>
        <strain evidence="2">HMR AF 1038</strain>
    </source>
</reference>
<dbReference type="OrthoDB" id="3508621at2759"/>
<feature type="compositionally biased region" description="Low complexity" evidence="1">
    <location>
        <begin position="185"/>
        <end position="198"/>
    </location>
</feature>
<organism evidence="2 3">
    <name type="scientific">Aspergillus turcosus</name>
    <dbReference type="NCBI Taxonomy" id="1245748"/>
    <lineage>
        <taxon>Eukaryota</taxon>
        <taxon>Fungi</taxon>
        <taxon>Dikarya</taxon>
        <taxon>Ascomycota</taxon>
        <taxon>Pezizomycotina</taxon>
        <taxon>Eurotiomycetes</taxon>
        <taxon>Eurotiomycetidae</taxon>
        <taxon>Eurotiales</taxon>
        <taxon>Aspergillaceae</taxon>
        <taxon>Aspergillus</taxon>
        <taxon>Aspergillus subgen. Fumigati</taxon>
    </lineage>
</organism>
<feature type="region of interest" description="Disordered" evidence="1">
    <location>
        <begin position="160"/>
        <end position="205"/>
    </location>
</feature>
<accession>A0A421D515</accession>
<evidence type="ECO:0000313" key="3">
    <source>
        <dbReference type="Proteomes" id="UP000215289"/>
    </source>
</evidence>
<protein>
    <submittedName>
        <fullName evidence="2">Uncharacterized protein</fullName>
    </submittedName>
</protein>
<evidence type="ECO:0000256" key="1">
    <source>
        <dbReference type="SAM" id="MobiDB-lite"/>
    </source>
</evidence>
<name>A0A421D515_9EURO</name>
<dbReference type="Proteomes" id="UP000215289">
    <property type="component" value="Unassembled WGS sequence"/>
</dbReference>
<sequence length="392" mass="44947">MAGQGSKSKKTKEDKGEVMGFSIPCTPKELKEITKAGRVPAINDFEQEYMNSGSHVTQKQFIALRIVVRESLKAHALENPTRLEMYGLHEKWEEARQIVADDPEFRAYINLVTQDKPVRNLEKDSALYPGSLKNLRYAQEQTCTLKGVHDRDRPMTLIRKSPRESTQRFRDRFRNTFRSQKKSSGDTVSESSVSSSVSDATPRTYDVNPASYDDAEHEITPNVALILLLQGILDLIPGLELEWVFDPTNFKAQFDKASYTAKTDATLRSRIDREPISFVEVKKRVRTKETDEILMQEGAEAVGWLLHNRDHIVLKKQHWVYVTFLDCHDDYFDYLDKRKGKVTDNAYLNMQTFGPWRTDKGAAMESFAVLMVAFHLLARDKYLQPAEATQQS</sequence>
<dbReference type="STRING" id="1245748.A0A421D515"/>
<comment type="caution">
    <text evidence="2">The sequence shown here is derived from an EMBL/GenBank/DDBJ whole genome shotgun (WGS) entry which is preliminary data.</text>
</comment>
<keyword evidence="3" id="KW-1185">Reference proteome</keyword>
<proteinExistence type="predicted"/>
<feature type="compositionally biased region" description="Basic and acidic residues" evidence="1">
    <location>
        <begin position="161"/>
        <end position="174"/>
    </location>
</feature>
<evidence type="ECO:0000313" key="2">
    <source>
        <dbReference type="EMBL" id="RLL97219.1"/>
    </source>
</evidence>
<dbReference type="AlphaFoldDB" id="A0A421D515"/>